<dbReference type="Proteomes" id="UP001207918">
    <property type="component" value="Unassembled WGS sequence"/>
</dbReference>
<reference evidence="4 5" key="1">
    <citation type="submission" date="2021-03" db="EMBL/GenBank/DDBJ databases">
        <title>Aliifodinibius sp. nov., a new bacterium isolated from saline soil.</title>
        <authorList>
            <person name="Galisteo C."/>
            <person name="De La Haba R."/>
            <person name="Sanchez-Porro C."/>
            <person name="Ventosa A."/>
        </authorList>
    </citation>
    <scope>NUCLEOTIDE SEQUENCE [LARGE SCALE GENOMIC DNA]</scope>
    <source>
        <strain evidence="4 5">1BSP15-2V2</strain>
    </source>
</reference>
<comment type="caution">
    <text evidence="2">Lacks conserved residue(s) required for the propagation of feature annotation.</text>
</comment>
<feature type="domain" description="Peptidase M14" evidence="3">
    <location>
        <begin position="168"/>
        <end position="424"/>
    </location>
</feature>
<dbReference type="EMBL" id="JAGGJA010000005">
    <property type="protein sequence ID" value="MCW9707097.1"/>
    <property type="molecule type" value="Genomic_DNA"/>
</dbReference>
<dbReference type="RefSeq" id="WP_265765853.1">
    <property type="nucleotide sequence ID" value="NZ_JAGGJA010000005.1"/>
</dbReference>
<dbReference type="PANTHER" id="PTHR12756:SF11">
    <property type="entry name" value="CYTOSOLIC CARBOXYPEPTIDASE 1"/>
    <property type="match status" value="1"/>
</dbReference>
<dbReference type="PROSITE" id="PS52035">
    <property type="entry name" value="PEPTIDASE_M14"/>
    <property type="match status" value="1"/>
</dbReference>
<evidence type="ECO:0000256" key="2">
    <source>
        <dbReference type="PROSITE-ProRule" id="PRU01379"/>
    </source>
</evidence>
<protein>
    <recommendedName>
        <fullName evidence="3">Peptidase M14 domain-containing protein</fullName>
    </recommendedName>
</protein>
<organism evidence="4 5">
    <name type="scientific">Fodinibius salsisoli</name>
    <dbReference type="NCBI Taxonomy" id="2820877"/>
    <lineage>
        <taxon>Bacteria</taxon>
        <taxon>Pseudomonadati</taxon>
        <taxon>Balneolota</taxon>
        <taxon>Balneolia</taxon>
        <taxon>Balneolales</taxon>
        <taxon>Balneolaceae</taxon>
        <taxon>Fodinibius</taxon>
    </lineage>
</organism>
<evidence type="ECO:0000256" key="1">
    <source>
        <dbReference type="ARBA" id="ARBA00001947"/>
    </source>
</evidence>
<dbReference type="Pfam" id="PF00246">
    <property type="entry name" value="Peptidase_M14"/>
    <property type="match status" value="1"/>
</dbReference>
<evidence type="ECO:0000313" key="5">
    <source>
        <dbReference type="Proteomes" id="UP001207918"/>
    </source>
</evidence>
<dbReference type="Gene3D" id="3.40.630.10">
    <property type="entry name" value="Zn peptidases"/>
    <property type="match status" value="1"/>
</dbReference>
<dbReference type="CDD" id="cd06237">
    <property type="entry name" value="M14_Nna1-like"/>
    <property type="match status" value="1"/>
</dbReference>
<dbReference type="PROSITE" id="PS51257">
    <property type="entry name" value="PROKAR_LIPOPROTEIN"/>
    <property type="match status" value="1"/>
</dbReference>
<dbReference type="InterPro" id="IPR000834">
    <property type="entry name" value="Peptidase_M14"/>
</dbReference>
<evidence type="ECO:0000259" key="3">
    <source>
        <dbReference type="PROSITE" id="PS52035"/>
    </source>
</evidence>
<dbReference type="PANTHER" id="PTHR12756">
    <property type="entry name" value="CYTOSOLIC CARBOXYPEPTIDASE"/>
    <property type="match status" value="1"/>
</dbReference>
<dbReference type="InterPro" id="IPR050821">
    <property type="entry name" value="Cytosolic_carboxypeptidase"/>
</dbReference>
<sequence>MVPYRSLFLLLLTCLIIQSCKSGEEFSGFSYDPEGATVTTDKKIQLQHKRTIGISADGIWVSNEFDGARMSNFYQVNDSLYRLIIEAENYPVNNSPWYAFKIHSDSTREIDLQLSYKEGDHRYIPKLSSNGKQWQPIADSNIQVDTSGTATLRLSLDDGQPLWISAQELLTYNNMLYWADSIRSTSPTQLDTVGYSHQQRPVVKMTIGQAASTQPQGVLIITGRQHPPEVTGGLASQVFIETLAADTPLANSFREEFEIRAYPLVNPDGVQGGHWRHNGAGVDLNRDWQAFNQPETRAIRDDLLPLKDDANRSVYYGIDFHSTNENIFYPINRDITTFPDDFTYRWIEDLEKVFPATHFAVEPFDTSSPIAKNWIFHTFGADAVTYEVDDRADRQKLRRVSQEAAQIIMRKLLDEWEKSNSNAQ</sequence>
<comment type="cofactor">
    <cofactor evidence="1">
        <name>Zn(2+)</name>
        <dbReference type="ChEBI" id="CHEBI:29105"/>
    </cofactor>
</comment>
<evidence type="ECO:0000313" key="4">
    <source>
        <dbReference type="EMBL" id="MCW9707097.1"/>
    </source>
</evidence>
<comment type="similarity">
    <text evidence="2">Belongs to the peptidase M14 family.</text>
</comment>
<name>A0ABT3PMG1_9BACT</name>
<gene>
    <name evidence="4" type="ORF">J6I44_09525</name>
</gene>
<proteinExistence type="inferred from homology"/>
<accession>A0ABT3PMG1</accession>
<comment type="caution">
    <text evidence="4">The sequence shown here is derived from an EMBL/GenBank/DDBJ whole genome shotgun (WGS) entry which is preliminary data.</text>
</comment>
<dbReference type="SUPFAM" id="SSF53187">
    <property type="entry name" value="Zn-dependent exopeptidases"/>
    <property type="match status" value="1"/>
</dbReference>
<keyword evidence="5" id="KW-1185">Reference proteome</keyword>
<dbReference type="SMART" id="SM00631">
    <property type="entry name" value="Zn_pept"/>
    <property type="match status" value="1"/>
</dbReference>